<dbReference type="InterPro" id="IPR002514">
    <property type="entry name" value="Transposase_8"/>
</dbReference>
<dbReference type="InterPro" id="IPR009057">
    <property type="entry name" value="Homeodomain-like_sf"/>
</dbReference>
<dbReference type="InterPro" id="IPR012337">
    <property type="entry name" value="RNaseH-like_sf"/>
</dbReference>
<dbReference type="Pfam" id="PF00665">
    <property type="entry name" value="rve"/>
    <property type="match status" value="1"/>
</dbReference>
<dbReference type="Pfam" id="PF01527">
    <property type="entry name" value="HTH_Tnp_1"/>
    <property type="match status" value="1"/>
</dbReference>
<dbReference type="EMBL" id="CP088295">
    <property type="protein sequence ID" value="UUY05486.1"/>
    <property type="molecule type" value="Genomic_DNA"/>
</dbReference>
<dbReference type="SUPFAM" id="SSF46689">
    <property type="entry name" value="Homeodomain-like"/>
    <property type="match status" value="1"/>
</dbReference>
<dbReference type="InterPro" id="IPR001584">
    <property type="entry name" value="Integrase_cat-core"/>
</dbReference>
<dbReference type="InterPro" id="IPR036397">
    <property type="entry name" value="RNaseH_sf"/>
</dbReference>
<dbReference type="Pfam" id="PF13276">
    <property type="entry name" value="HTH_21"/>
    <property type="match status" value="1"/>
</dbReference>
<dbReference type="InterPro" id="IPR050900">
    <property type="entry name" value="Transposase_IS3/IS150/IS904"/>
</dbReference>
<evidence type="ECO:0000259" key="3">
    <source>
        <dbReference type="Pfam" id="PF00665"/>
    </source>
</evidence>
<dbReference type="InterPro" id="IPR036388">
    <property type="entry name" value="WH-like_DNA-bd_sf"/>
</dbReference>
<dbReference type="NCBIfam" id="NF033516">
    <property type="entry name" value="transpos_IS3"/>
    <property type="match status" value="1"/>
</dbReference>
<dbReference type="Proteomes" id="UP001058860">
    <property type="component" value="Chromosome"/>
</dbReference>
<dbReference type="Pfam" id="PF13333">
    <property type="entry name" value="rve_2"/>
    <property type="match status" value="1"/>
</dbReference>
<keyword evidence="2" id="KW-0175">Coiled coil</keyword>
<comment type="function">
    <text evidence="1">Involved in the transposition of the insertion sequence.</text>
</comment>
<dbReference type="InterPro" id="IPR048020">
    <property type="entry name" value="Transpos_IS3"/>
</dbReference>
<evidence type="ECO:0000259" key="4">
    <source>
        <dbReference type="Pfam" id="PF13276"/>
    </source>
</evidence>
<feature type="domain" description="HTH-like" evidence="4">
    <location>
        <begin position="152"/>
        <end position="209"/>
    </location>
</feature>
<name>A0ABY5PLI6_9ACTN</name>
<evidence type="ECO:0000313" key="7">
    <source>
        <dbReference type="Proteomes" id="UP001058860"/>
    </source>
</evidence>
<proteinExistence type="predicted"/>
<accession>A0ABY5PLI6</accession>
<dbReference type="Gene3D" id="1.10.10.10">
    <property type="entry name" value="Winged helix-like DNA-binding domain superfamily/Winged helix DNA-binding domain"/>
    <property type="match status" value="1"/>
</dbReference>
<feature type="coiled-coil region" evidence="2">
    <location>
        <begin position="65"/>
        <end position="92"/>
    </location>
</feature>
<sequence length="405" mass="45837">MPRKPPYPPEVRERAARMVFEHRAEYSSQWAAITSISQKFGMTAETLRSWVRQVEIDDGKRPGLTTSEAQRIRDLERENRELRRANEILKAASGFLRAGARPATAEALSVFIDEHRGVFGVEPICQALGIAPSTYYAVKKREREPSARALRDAELLVEIRRVHAENNNGTYGARKVWKQRRREGVVVARCTVERLMRNDGLRGVKRGRKRRTTIPDGGADRPSDLVDRDFSADAPNRLWVADFTYVMTWSGVVYVAFVIDAFSRRIVGWKADTTMKTSLVLDTLEMALWARDRQGLTVEPGLIHHTDAGSQYVSFAFTTRLIDAGVDASVGSVGDAYDNSLAETTIGLFKTEKIHREAPWKTLSDVELATLERVDWFNHTRLHSAIGDMPPAEYEDLHLQRLETQ</sequence>
<dbReference type="PANTHER" id="PTHR46889:SF4">
    <property type="entry name" value="TRANSPOSASE INSO FOR INSERTION SEQUENCE ELEMENT IS911B-RELATED"/>
    <property type="match status" value="1"/>
</dbReference>
<evidence type="ECO:0000256" key="2">
    <source>
        <dbReference type="SAM" id="Coils"/>
    </source>
</evidence>
<evidence type="ECO:0000256" key="1">
    <source>
        <dbReference type="ARBA" id="ARBA00002286"/>
    </source>
</evidence>
<evidence type="ECO:0000259" key="5">
    <source>
        <dbReference type="Pfam" id="PF13333"/>
    </source>
</evidence>
<evidence type="ECO:0000313" key="6">
    <source>
        <dbReference type="EMBL" id="UUY05486.1"/>
    </source>
</evidence>
<organism evidence="6 7">
    <name type="scientific">Svornostia abyssi</name>
    <dbReference type="NCBI Taxonomy" id="2898438"/>
    <lineage>
        <taxon>Bacteria</taxon>
        <taxon>Bacillati</taxon>
        <taxon>Actinomycetota</taxon>
        <taxon>Thermoleophilia</taxon>
        <taxon>Solirubrobacterales</taxon>
        <taxon>Baekduiaceae</taxon>
        <taxon>Svornostia</taxon>
    </lineage>
</organism>
<keyword evidence="7" id="KW-1185">Reference proteome</keyword>
<feature type="domain" description="Integrase catalytic" evidence="5">
    <location>
        <begin position="345"/>
        <end position="397"/>
    </location>
</feature>
<protein>
    <submittedName>
        <fullName evidence="6">IS3 family transposase</fullName>
    </submittedName>
</protein>
<feature type="domain" description="Integrase catalytic" evidence="3">
    <location>
        <begin position="233"/>
        <end position="335"/>
    </location>
</feature>
<dbReference type="PANTHER" id="PTHR46889">
    <property type="entry name" value="TRANSPOSASE INSF FOR INSERTION SEQUENCE IS3B-RELATED"/>
    <property type="match status" value="1"/>
</dbReference>
<gene>
    <name evidence="6" type="ORF">LRS13_08200</name>
</gene>
<reference evidence="7" key="1">
    <citation type="submission" date="2021-11" db="EMBL/GenBank/DDBJ databases">
        <title>Cultivation dependent microbiological survey of springs from the worlds oldest radium mine currently devoted to the extraction of radon-saturated water.</title>
        <authorList>
            <person name="Kapinusova G."/>
            <person name="Smrhova T."/>
            <person name="Strejcek M."/>
            <person name="Suman J."/>
            <person name="Jani K."/>
            <person name="Pajer P."/>
            <person name="Uhlik O."/>
        </authorList>
    </citation>
    <scope>NUCLEOTIDE SEQUENCE [LARGE SCALE GENOMIC DNA]</scope>
    <source>
        <strain evidence="7">J379</strain>
    </source>
</reference>
<dbReference type="SUPFAM" id="SSF53098">
    <property type="entry name" value="Ribonuclease H-like"/>
    <property type="match status" value="1"/>
</dbReference>
<dbReference type="Gene3D" id="3.30.420.10">
    <property type="entry name" value="Ribonuclease H-like superfamily/Ribonuclease H"/>
    <property type="match status" value="1"/>
</dbReference>
<dbReference type="InterPro" id="IPR025948">
    <property type="entry name" value="HTH-like_dom"/>
</dbReference>